<dbReference type="InterPro" id="IPR026411">
    <property type="entry name" value="Cyanosort_A_assoc"/>
</dbReference>
<accession>A0A8K2A613</accession>
<reference evidence="1" key="1">
    <citation type="submission" date="2019-12" db="EMBL/GenBank/DDBJ databases">
        <title>High-Quality draft genome sequences of three cyanobacteria isolated from the limestone walls of the Old Cathedral of Coimbra.</title>
        <authorList>
            <person name="Tiago I."/>
            <person name="Soares F."/>
            <person name="Portugal A."/>
        </authorList>
    </citation>
    <scope>NUCLEOTIDE SEQUENCE [LARGE SCALE GENOMIC DNA]</scope>
    <source>
        <strain evidence="1">C</strain>
    </source>
</reference>
<dbReference type="AlphaFoldDB" id="A0A8K2A613"/>
<comment type="caution">
    <text evidence="1">The sequence shown here is derived from an EMBL/GenBank/DDBJ whole genome shotgun (WGS) entry which is preliminary data.</text>
</comment>
<gene>
    <name evidence="1" type="ORF">GS597_00395</name>
</gene>
<evidence type="ECO:0000313" key="2">
    <source>
        <dbReference type="Proteomes" id="UP000607397"/>
    </source>
</evidence>
<organism evidence="1 2">
    <name type="scientific">Petrachloros mirabilis ULC683</name>
    <dbReference type="NCBI Taxonomy" id="2781853"/>
    <lineage>
        <taxon>Bacteria</taxon>
        <taxon>Bacillati</taxon>
        <taxon>Cyanobacteriota</taxon>
        <taxon>Cyanophyceae</taxon>
        <taxon>Synechococcales</taxon>
        <taxon>Petrachlorosaceae</taxon>
        <taxon>Petrachloros</taxon>
        <taxon>Petrachloros mirabilis</taxon>
    </lineage>
</organism>
<proteinExistence type="predicted"/>
<protein>
    <submittedName>
        <fullName evidence="1">Cyanoexosortase A system-associated protein</fullName>
    </submittedName>
</protein>
<dbReference type="Proteomes" id="UP000607397">
    <property type="component" value="Unassembled WGS sequence"/>
</dbReference>
<sequence length="199" mass="23370">MLVRSVIKSFTVPQTVFSFPDQVSLAGATLRDSQPTDRSSQNSYVERFDSRFYGYIFQDKPLEVEILYVEGTGGSLEQFYENFEAFKQMSIPLKSEVRQRPGRGFYQLYTDQSYAYLSACIAPTGRSTVTFNQFIQGWRNHLYLLGRDYVDNRCLWTHLRRPLDAQSPAEAYEDLEAFWSDWQVFWRRRFPKLDSLKVS</sequence>
<evidence type="ECO:0000313" key="1">
    <source>
        <dbReference type="EMBL" id="NCJ05004.1"/>
    </source>
</evidence>
<dbReference type="EMBL" id="WVIC01000001">
    <property type="protein sequence ID" value="NCJ05004.1"/>
    <property type="molecule type" value="Genomic_DNA"/>
</dbReference>
<keyword evidence="2" id="KW-1185">Reference proteome</keyword>
<name>A0A8K2A613_9CYAN</name>
<dbReference type="NCBIfam" id="TIGR04153">
    <property type="entry name" value="cyanosortA_assc"/>
    <property type="match status" value="1"/>
</dbReference>